<dbReference type="EC" id="2.7.7.19" evidence="11"/>
<dbReference type="InterPro" id="IPR032828">
    <property type="entry name" value="PolyA_RNA-bd"/>
</dbReference>
<dbReference type="GO" id="GO:1990817">
    <property type="term" value="F:poly(A) RNA polymerase activity"/>
    <property type="evidence" value="ECO:0007669"/>
    <property type="project" value="UniProtKB-EC"/>
</dbReference>
<organism evidence="11 12">
    <name type="scientific">Aeoliella mucimassa</name>
    <dbReference type="NCBI Taxonomy" id="2527972"/>
    <lineage>
        <taxon>Bacteria</taxon>
        <taxon>Pseudomonadati</taxon>
        <taxon>Planctomycetota</taxon>
        <taxon>Planctomycetia</taxon>
        <taxon>Pirellulales</taxon>
        <taxon>Lacipirellulaceae</taxon>
        <taxon>Aeoliella</taxon>
    </lineage>
</organism>
<dbReference type="SUPFAM" id="SSF81301">
    <property type="entry name" value="Nucleotidyltransferase"/>
    <property type="match status" value="1"/>
</dbReference>
<dbReference type="GO" id="GO:0000049">
    <property type="term" value="F:tRNA binding"/>
    <property type="evidence" value="ECO:0007669"/>
    <property type="project" value="TreeGrafter"/>
</dbReference>
<keyword evidence="3" id="KW-0819">tRNA processing</keyword>
<keyword evidence="6" id="KW-0547">Nucleotide-binding</keyword>
<dbReference type="Proteomes" id="UP000315750">
    <property type="component" value="Chromosome"/>
</dbReference>
<dbReference type="InterPro" id="IPR050264">
    <property type="entry name" value="Bact_CCA-adding_enz_type3_sf"/>
</dbReference>
<dbReference type="Pfam" id="PF01743">
    <property type="entry name" value="PolyA_pol"/>
    <property type="match status" value="1"/>
</dbReference>
<feature type="domain" description="Poly A polymerase head" evidence="9">
    <location>
        <begin position="27"/>
        <end position="148"/>
    </location>
</feature>
<comment type="cofactor">
    <cofactor evidence="1">
        <name>Mg(2+)</name>
        <dbReference type="ChEBI" id="CHEBI:18420"/>
    </cofactor>
</comment>
<evidence type="ECO:0000256" key="2">
    <source>
        <dbReference type="ARBA" id="ARBA00022679"/>
    </source>
</evidence>
<evidence type="ECO:0000256" key="1">
    <source>
        <dbReference type="ARBA" id="ARBA00001946"/>
    </source>
</evidence>
<dbReference type="GO" id="GO:0000166">
    <property type="term" value="F:nucleotide binding"/>
    <property type="evidence" value="ECO:0007669"/>
    <property type="project" value="UniProtKB-KW"/>
</dbReference>
<sequence>MTNSPQRDYAIEVVRKLREAGYQSLWAGGCVRDALLGIAPKDYDVATSATPDEVRQVFGRRRTLAIGASFGVITVLGPKPAGQIEVATFRTDGGYSDGRHPDQVQYSTPEHDAQRRDFTINGLFYDPLSEQVLDFVGGEQDLKLGKIRAIGVPEQRIAEDKLRMLRAVRFASRFHFAIDPDTLAAIQTHASEINQVNGERIGSEMQSMLLHRHRASALALLRETTLEPLVLPECANYTGADWEELQRLVDSLSEPTFATVLAALMIDTPGEARIDTIAERWKLSNHDKDRASWLLDHLPLVVRATSTPWPRLQRVLIHEGAAELLTLATAKLGDDSPEVRFCAEKLQLSAEELNPAPLATGATLIAAGMKPGPNFGTLLEQIRDAQLNQQISTVEEALAMAQSL</sequence>
<dbReference type="KEGG" id="amuc:Pan181_36650"/>
<evidence type="ECO:0000256" key="4">
    <source>
        <dbReference type="ARBA" id="ARBA00022695"/>
    </source>
</evidence>
<dbReference type="Gene3D" id="3.30.460.10">
    <property type="entry name" value="Beta Polymerase, domain 2"/>
    <property type="match status" value="1"/>
</dbReference>
<dbReference type="RefSeq" id="WP_145248637.1">
    <property type="nucleotide sequence ID" value="NZ_CP036278.1"/>
</dbReference>
<evidence type="ECO:0000259" key="9">
    <source>
        <dbReference type="Pfam" id="PF01743"/>
    </source>
</evidence>
<dbReference type="OrthoDB" id="9805698at2"/>
<keyword evidence="7" id="KW-0460">Magnesium</keyword>
<dbReference type="InterPro" id="IPR002646">
    <property type="entry name" value="PolA_pol_head_dom"/>
</dbReference>
<dbReference type="CDD" id="cd05398">
    <property type="entry name" value="NT_ClassII-CCAase"/>
    <property type="match status" value="1"/>
</dbReference>
<keyword evidence="2 8" id="KW-0808">Transferase</keyword>
<reference evidence="11 12" key="1">
    <citation type="submission" date="2019-02" db="EMBL/GenBank/DDBJ databases">
        <title>Deep-cultivation of Planctomycetes and their phenomic and genomic characterization uncovers novel biology.</title>
        <authorList>
            <person name="Wiegand S."/>
            <person name="Jogler M."/>
            <person name="Boedeker C."/>
            <person name="Pinto D."/>
            <person name="Vollmers J."/>
            <person name="Rivas-Marin E."/>
            <person name="Kohn T."/>
            <person name="Peeters S.H."/>
            <person name="Heuer A."/>
            <person name="Rast P."/>
            <person name="Oberbeckmann S."/>
            <person name="Bunk B."/>
            <person name="Jeske O."/>
            <person name="Meyerdierks A."/>
            <person name="Storesund J.E."/>
            <person name="Kallscheuer N."/>
            <person name="Luecker S."/>
            <person name="Lage O.M."/>
            <person name="Pohl T."/>
            <person name="Merkel B.J."/>
            <person name="Hornburger P."/>
            <person name="Mueller R.-W."/>
            <person name="Bruemmer F."/>
            <person name="Labrenz M."/>
            <person name="Spormann A.M."/>
            <person name="Op den Camp H."/>
            <person name="Overmann J."/>
            <person name="Amann R."/>
            <person name="Jetten M.S.M."/>
            <person name="Mascher T."/>
            <person name="Medema M.H."/>
            <person name="Devos D.P."/>
            <person name="Kaster A.-K."/>
            <person name="Ovreas L."/>
            <person name="Rohde M."/>
            <person name="Galperin M.Y."/>
            <person name="Jogler C."/>
        </authorList>
    </citation>
    <scope>NUCLEOTIDE SEQUENCE [LARGE SCALE GENOMIC DNA]</scope>
    <source>
        <strain evidence="11 12">Pan181</strain>
    </source>
</reference>
<protein>
    <submittedName>
        <fullName evidence="11">tRNA nucleotidyltransferase/poly(A) polymerase</fullName>
        <ecNumber evidence="11">2.7.7.19</ecNumber>
    </submittedName>
</protein>
<evidence type="ECO:0000256" key="7">
    <source>
        <dbReference type="ARBA" id="ARBA00022842"/>
    </source>
</evidence>
<dbReference type="PROSITE" id="PS51257">
    <property type="entry name" value="PROKAR_LIPOPROTEIN"/>
    <property type="match status" value="1"/>
</dbReference>
<proteinExistence type="inferred from homology"/>
<evidence type="ECO:0000256" key="6">
    <source>
        <dbReference type="ARBA" id="ARBA00022741"/>
    </source>
</evidence>
<gene>
    <name evidence="11" type="ORF">Pan181_36650</name>
</gene>
<evidence type="ECO:0000256" key="3">
    <source>
        <dbReference type="ARBA" id="ARBA00022694"/>
    </source>
</evidence>
<keyword evidence="12" id="KW-1185">Reference proteome</keyword>
<dbReference type="SUPFAM" id="SSF81891">
    <property type="entry name" value="Poly A polymerase C-terminal region-like"/>
    <property type="match status" value="1"/>
</dbReference>
<evidence type="ECO:0000259" key="10">
    <source>
        <dbReference type="Pfam" id="PF12627"/>
    </source>
</evidence>
<comment type="similarity">
    <text evidence="8">Belongs to the tRNA nucleotidyltransferase/poly(A) polymerase family.</text>
</comment>
<name>A0A518ARU5_9BACT</name>
<dbReference type="GO" id="GO:0046872">
    <property type="term" value="F:metal ion binding"/>
    <property type="evidence" value="ECO:0007669"/>
    <property type="project" value="UniProtKB-KW"/>
</dbReference>
<evidence type="ECO:0000313" key="12">
    <source>
        <dbReference type="Proteomes" id="UP000315750"/>
    </source>
</evidence>
<feature type="domain" description="tRNA nucleotidyltransferase/poly(A) polymerase RNA and SrmB- binding" evidence="10">
    <location>
        <begin position="176"/>
        <end position="235"/>
    </location>
</feature>
<evidence type="ECO:0000256" key="8">
    <source>
        <dbReference type="RuleBase" id="RU003953"/>
    </source>
</evidence>
<keyword evidence="8" id="KW-0694">RNA-binding</keyword>
<dbReference type="Gene3D" id="1.10.3090.10">
    <property type="entry name" value="cca-adding enzyme, domain 2"/>
    <property type="match status" value="1"/>
</dbReference>
<keyword evidence="4 11" id="KW-0548">Nucleotidyltransferase</keyword>
<accession>A0A518ARU5</accession>
<dbReference type="EMBL" id="CP036278">
    <property type="protein sequence ID" value="QDU57449.1"/>
    <property type="molecule type" value="Genomic_DNA"/>
</dbReference>
<dbReference type="GO" id="GO:0008033">
    <property type="term" value="P:tRNA processing"/>
    <property type="evidence" value="ECO:0007669"/>
    <property type="project" value="UniProtKB-KW"/>
</dbReference>
<dbReference type="PANTHER" id="PTHR46173">
    <property type="entry name" value="CCA TRNA NUCLEOTIDYLTRANSFERASE 1, MITOCHONDRIAL"/>
    <property type="match status" value="1"/>
</dbReference>
<evidence type="ECO:0000256" key="5">
    <source>
        <dbReference type="ARBA" id="ARBA00022723"/>
    </source>
</evidence>
<evidence type="ECO:0000313" key="11">
    <source>
        <dbReference type="EMBL" id="QDU57449.1"/>
    </source>
</evidence>
<keyword evidence="5" id="KW-0479">Metal-binding</keyword>
<dbReference type="AlphaFoldDB" id="A0A518ARU5"/>
<dbReference type="InterPro" id="IPR043519">
    <property type="entry name" value="NT_sf"/>
</dbReference>
<dbReference type="Pfam" id="PF12627">
    <property type="entry name" value="PolyA_pol_RNAbd"/>
    <property type="match status" value="1"/>
</dbReference>
<dbReference type="PANTHER" id="PTHR46173:SF1">
    <property type="entry name" value="CCA TRNA NUCLEOTIDYLTRANSFERASE 1, MITOCHONDRIAL"/>
    <property type="match status" value="1"/>
</dbReference>